<dbReference type="EMBL" id="CP002582">
    <property type="protein sequence ID" value="ADZ82943.1"/>
    <property type="molecule type" value="Genomic_DNA"/>
</dbReference>
<proteinExistence type="predicted"/>
<dbReference type="Pfam" id="PF00356">
    <property type="entry name" value="LacI"/>
    <property type="match status" value="1"/>
</dbReference>
<protein>
    <submittedName>
        <fullName evidence="5">Transcriptional regulator, LacI family</fullName>
    </submittedName>
</protein>
<dbReference type="SUPFAM" id="SSF47413">
    <property type="entry name" value="lambda repressor-like DNA-binding domains"/>
    <property type="match status" value="1"/>
</dbReference>
<keyword evidence="6" id="KW-1185">Reference proteome</keyword>
<evidence type="ECO:0000256" key="2">
    <source>
        <dbReference type="ARBA" id="ARBA00023125"/>
    </source>
</evidence>
<dbReference type="STRING" id="642492.Clole_1215"/>
<dbReference type="Proteomes" id="UP000008467">
    <property type="component" value="Chromosome"/>
</dbReference>
<dbReference type="CDD" id="cd01392">
    <property type="entry name" value="HTH_LacI"/>
    <property type="match status" value="1"/>
</dbReference>
<dbReference type="eggNOG" id="COG1609">
    <property type="taxonomic scope" value="Bacteria"/>
</dbReference>
<dbReference type="GO" id="GO:0000976">
    <property type="term" value="F:transcription cis-regulatory region binding"/>
    <property type="evidence" value="ECO:0007669"/>
    <property type="project" value="TreeGrafter"/>
</dbReference>
<dbReference type="RefSeq" id="WP_013656242.1">
    <property type="nucleotide sequence ID" value="NC_015275.1"/>
</dbReference>
<dbReference type="KEGG" id="cle:Clole_1215"/>
<dbReference type="SUPFAM" id="SSF53822">
    <property type="entry name" value="Periplasmic binding protein-like I"/>
    <property type="match status" value="1"/>
</dbReference>
<keyword evidence="1" id="KW-0805">Transcription regulation</keyword>
<evidence type="ECO:0000259" key="4">
    <source>
        <dbReference type="PROSITE" id="PS50932"/>
    </source>
</evidence>
<dbReference type="PANTHER" id="PTHR30146">
    <property type="entry name" value="LACI-RELATED TRANSCRIPTIONAL REPRESSOR"/>
    <property type="match status" value="1"/>
</dbReference>
<dbReference type="InterPro" id="IPR028082">
    <property type="entry name" value="Peripla_BP_I"/>
</dbReference>
<reference evidence="5 6" key="1">
    <citation type="journal article" date="2011" name="J. Bacteriol.">
        <title>Complete genome sequence of the cellulose-degrading bacterium Cellulosilyticum lentocellum.</title>
        <authorList>
            <consortium name="US DOE Joint Genome Institute"/>
            <person name="Miller D.A."/>
            <person name="Suen G."/>
            <person name="Bruce D."/>
            <person name="Copeland A."/>
            <person name="Cheng J.F."/>
            <person name="Detter C."/>
            <person name="Goodwin L.A."/>
            <person name="Han C.S."/>
            <person name="Hauser L.J."/>
            <person name="Land M.L."/>
            <person name="Lapidus A."/>
            <person name="Lucas S."/>
            <person name="Meincke L."/>
            <person name="Pitluck S."/>
            <person name="Tapia R."/>
            <person name="Teshima H."/>
            <person name="Woyke T."/>
            <person name="Fox B.G."/>
            <person name="Angert E.R."/>
            <person name="Currie C.R."/>
        </authorList>
    </citation>
    <scope>NUCLEOTIDE SEQUENCE [LARGE SCALE GENOMIC DNA]</scope>
    <source>
        <strain evidence="6">ATCC 49066 / DSM 5427 / NCIMB 11756 / RHM5</strain>
    </source>
</reference>
<dbReference type="Pfam" id="PF00532">
    <property type="entry name" value="Peripla_BP_1"/>
    <property type="match status" value="1"/>
</dbReference>
<dbReference type="Gene3D" id="1.10.260.40">
    <property type="entry name" value="lambda repressor-like DNA-binding domains"/>
    <property type="match status" value="1"/>
</dbReference>
<dbReference type="AlphaFoldDB" id="F2JGI8"/>
<name>F2JGI8_CELLD</name>
<dbReference type="HOGENOM" id="CLU_037628_6_0_9"/>
<feature type="domain" description="HTH lacI-type" evidence="4">
    <location>
        <begin position="1"/>
        <end position="55"/>
    </location>
</feature>
<evidence type="ECO:0000313" key="5">
    <source>
        <dbReference type="EMBL" id="ADZ82943.1"/>
    </source>
</evidence>
<dbReference type="InterPro" id="IPR001761">
    <property type="entry name" value="Peripla_BP/Lac1_sug-bd_dom"/>
</dbReference>
<sequence>MNIYDIAERAGVSIATVSRVLNGSPNVSTKTKAKVLGVIEEAGYTPNVFARGLGLNTMKMIGVLCTDVADIFYAKAVSVIENALRQYGYDSLLCSTGKNIEDKQKYIDLLLAKRVDALILIGSIFKEETDNSHIEKAAAKVPTVIINGLIDVPNTYCVTCDEYQAMYDQVIHLNKKGCHDILYLYDVESYSGLQKLNGFKDALKHCGFGVNPKLIAKVDKDMSQIEATVIELLDADIHFSAIIASEDQLAIGAMHALQKKGLRIPEDIPVIGFNNSLLCECAMPKLSSVDNMVETLCNTAVNVLTDVFDGKTVTNKMTLSAKLVERDTFKL</sequence>
<dbReference type="PRINTS" id="PR00036">
    <property type="entry name" value="HTHLACI"/>
</dbReference>
<gene>
    <name evidence="5" type="ordered locus">Clole_1215</name>
</gene>
<dbReference type="GO" id="GO:0003700">
    <property type="term" value="F:DNA-binding transcription factor activity"/>
    <property type="evidence" value="ECO:0007669"/>
    <property type="project" value="TreeGrafter"/>
</dbReference>
<dbReference type="PROSITE" id="PS50932">
    <property type="entry name" value="HTH_LACI_2"/>
    <property type="match status" value="1"/>
</dbReference>
<dbReference type="InterPro" id="IPR010982">
    <property type="entry name" value="Lambda_DNA-bd_dom_sf"/>
</dbReference>
<dbReference type="PROSITE" id="PS00356">
    <property type="entry name" value="HTH_LACI_1"/>
    <property type="match status" value="1"/>
</dbReference>
<dbReference type="Gene3D" id="3.40.50.2300">
    <property type="match status" value="2"/>
</dbReference>
<evidence type="ECO:0000256" key="3">
    <source>
        <dbReference type="ARBA" id="ARBA00023163"/>
    </source>
</evidence>
<evidence type="ECO:0000313" key="6">
    <source>
        <dbReference type="Proteomes" id="UP000008467"/>
    </source>
</evidence>
<dbReference type="PANTHER" id="PTHR30146:SF109">
    <property type="entry name" value="HTH-TYPE TRANSCRIPTIONAL REGULATOR GALS"/>
    <property type="match status" value="1"/>
</dbReference>
<dbReference type="CDD" id="cd06267">
    <property type="entry name" value="PBP1_LacI_sugar_binding-like"/>
    <property type="match status" value="1"/>
</dbReference>
<keyword evidence="2" id="KW-0238">DNA-binding</keyword>
<dbReference type="InterPro" id="IPR000843">
    <property type="entry name" value="HTH_LacI"/>
</dbReference>
<organism evidence="5 6">
    <name type="scientific">Cellulosilyticum lentocellum (strain ATCC 49066 / DSM 5427 / NCIMB 11756 / RHM5)</name>
    <name type="common">Clostridium lentocellum</name>
    <dbReference type="NCBI Taxonomy" id="642492"/>
    <lineage>
        <taxon>Bacteria</taxon>
        <taxon>Bacillati</taxon>
        <taxon>Bacillota</taxon>
        <taxon>Clostridia</taxon>
        <taxon>Lachnospirales</taxon>
        <taxon>Cellulosilyticaceae</taxon>
        <taxon>Cellulosilyticum</taxon>
    </lineage>
</organism>
<dbReference type="SMART" id="SM00354">
    <property type="entry name" value="HTH_LACI"/>
    <property type="match status" value="1"/>
</dbReference>
<keyword evidence="3" id="KW-0804">Transcription</keyword>
<accession>F2JGI8</accession>
<evidence type="ECO:0000256" key="1">
    <source>
        <dbReference type="ARBA" id="ARBA00023015"/>
    </source>
</evidence>